<dbReference type="GO" id="GO:0005789">
    <property type="term" value="C:endoplasmic reticulum membrane"/>
    <property type="evidence" value="ECO:0007669"/>
    <property type="project" value="UniProtKB-SubCell"/>
</dbReference>
<name>A0AA88X1H3_9ASTE</name>
<comment type="function">
    <text evidence="11">E3 ubiquitin-protein ligase.</text>
</comment>
<keyword evidence="6 10" id="KW-0863">Zinc-finger</keyword>
<evidence type="ECO:0000256" key="10">
    <source>
        <dbReference type="PROSITE-ProRule" id="PRU00175"/>
    </source>
</evidence>
<evidence type="ECO:0000256" key="6">
    <source>
        <dbReference type="ARBA" id="ARBA00022771"/>
    </source>
</evidence>
<evidence type="ECO:0000256" key="9">
    <source>
        <dbReference type="ARBA" id="ARBA00023136"/>
    </source>
</evidence>
<dbReference type="CDD" id="cd16745">
    <property type="entry name" value="RING-HC_AtRMA-like"/>
    <property type="match status" value="1"/>
</dbReference>
<organism evidence="14 15">
    <name type="scientific">Escallonia herrerae</name>
    <dbReference type="NCBI Taxonomy" id="1293975"/>
    <lineage>
        <taxon>Eukaryota</taxon>
        <taxon>Viridiplantae</taxon>
        <taxon>Streptophyta</taxon>
        <taxon>Embryophyta</taxon>
        <taxon>Tracheophyta</taxon>
        <taxon>Spermatophyta</taxon>
        <taxon>Magnoliopsida</taxon>
        <taxon>eudicotyledons</taxon>
        <taxon>Gunneridae</taxon>
        <taxon>Pentapetalae</taxon>
        <taxon>asterids</taxon>
        <taxon>campanulids</taxon>
        <taxon>Escalloniales</taxon>
        <taxon>Escalloniaceae</taxon>
        <taxon>Escallonia</taxon>
    </lineage>
</organism>
<dbReference type="InterPro" id="IPR045103">
    <property type="entry name" value="RNF5/RNF185-like"/>
</dbReference>
<protein>
    <recommendedName>
        <fullName evidence="11">E3 ubiquitin-protein ligase RMA</fullName>
        <ecNumber evidence="11">2.3.2.27</ecNumber>
    </recommendedName>
    <alternativeName>
        <fullName evidence="11">Protein RING membrane-anchor</fullName>
    </alternativeName>
    <alternativeName>
        <fullName evidence="11">RING-type E3 ubiquitin transferase RMA</fullName>
    </alternativeName>
</protein>
<dbReference type="EC" id="2.3.2.27" evidence="11"/>
<dbReference type="GO" id="GO:0061630">
    <property type="term" value="F:ubiquitin protein ligase activity"/>
    <property type="evidence" value="ECO:0007669"/>
    <property type="project" value="UniProtKB-UniRule"/>
</dbReference>
<comment type="caution">
    <text evidence="14">The sequence shown here is derived from an EMBL/GenBank/DDBJ whole genome shotgun (WGS) entry which is preliminary data.</text>
</comment>
<dbReference type="PROSITE" id="PS00518">
    <property type="entry name" value="ZF_RING_1"/>
    <property type="match status" value="1"/>
</dbReference>
<dbReference type="GO" id="GO:0008270">
    <property type="term" value="F:zinc ion binding"/>
    <property type="evidence" value="ECO:0007669"/>
    <property type="project" value="UniProtKB-KW"/>
</dbReference>
<keyword evidence="8 11" id="KW-0862">Zinc</keyword>
<dbReference type="Proteomes" id="UP001188597">
    <property type="component" value="Unassembled WGS sequence"/>
</dbReference>
<keyword evidence="4 11" id="KW-0808">Transferase</keyword>
<sequence>MKTSVSQLNMRGGFAEPGNMPSESSFCSSSHGGNNDASDFDCNICLDLAQDPIVTLCGHLYCWPCLYKWLYLHSSLKECPVCKAFIEEAKLVPLYGRGKNSTDPRSKPIHGVEIPSRPAGQRPETAPPRQPNTFAPHGFGFMGGFSPTATTRLGNFTFSAAVGGLIPSLFNIHMHGFPDATMYGPAAGFPYGLSNTFHGGHAHGFPQPTSQQQQADFSLKVLLLVLLVHSSSEMLTLSMCSGQGRGGKEGDGFGLGVVEKLTRNE</sequence>
<evidence type="ECO:0000256" key="11">
    <source>
        <dbReference type="RuleBase" id="RU369090"/>
    </source>
</evidence>
<dbReference type="GO" id="GO:0006511">
    <property type="term" value="P:ubiquitin-dependent protein catabolic process"/>
    <property type="evidence" value="ECO:0007669"/>
    <property type="project" value="UniProtKB-UniRule"/>
</dbReference>
<comment type="catalytic activity">
    <reaction evidence="1 11">
        <text>S-ubiquitinyl-[E2 ubiquitin-conjugating enzyme]-L-cysteine + [acceptor protein]-L-lysine = [E2 ubiquitin-conjugating enzyme]-L-cysteine + N(6)-ubiquitinyl-[acceptor protein]-L-lysine.</text>
        <dbReference type="EC" id="2.3.2.27"/>
    </reaction>
</comment>
<evidence type="ECO:0000256" key="4">
    <source>
        <dbReference type="ARBA" id="ARBA00022679"/>
    </source>
</evidence>
<evidence type="ECO:0000256" key="1">
    <source>
        <dbReference type="ARBA" id="ARBA00000900"/>
    </source>
</evidence>
<dbReference type="SUPFAM" id="SSF57850">
    <property type="entry name" value="RING/U-box"/>
    <property type="match status" value="1"/>
</dbReference>
<proteinExistence type="predicted"/>
<feature type="region of interest" description="Disordered" evidence="12">
    <location>
        <begin position="97"/>
        <end position="130"/>
    </location>
</feature>
<dbReference type="SMART" id="SM00184">
    <property type="entry name" value="RING"/>
    <property type="match status" value="1"/>
</dbReference>
<dbReference type="Pfam" id="PF00097">
    <property type="entry name" value="zf-C3HC4"/>
    <property type="match status" value="1"/>
</dbReference>
<evidence type="ECO:0000256" key="2">
    <source>
        <dbReference type="ARBA" id="ARBA00004308"/>
    </source>
</evidence>
<dbReference type="PROSITE" id="PS50089">
    <property type="entry name" value="ZF_RING_2"/>
    <property type="match status" value="1"/>
</dbReference>
<keyword evidence="11" id="KW-0256">Endoplasmic reticulum</keyword>
<evidence type="ECO:0000256" key="8">
    <source>
        <dbReference type="ARBA" id="ARBA00022833"/>
    </source>
</evidence>
<comment type="pathway">
    <text evidence="3 11">Protein modification; protein ubiquitination.</text>
</comment>
<keyword evidence="9" id="KW-0472">Membrane</keyword>
<comment type="subcellular location">
    <subcellularLocation>
        <location evidence="2">Endomembrane system</location>
    </subcellularLocation>
    <subcellularLocation>
        <location evidence="11">Endoplasmic reticulum membrane</location>
        <topology evidence="11">Single-pass type IV membrane protein</topology>
    </subcellularLocation>
</comment>
<dbReference type="InterPro" id="IPR001841">
    <property type="entry name" value="Znf_RING"/>
</dbReference>
<comment type="domain">
    <text evidence="11">The RING-type zinc finger domain is responsible for E3 ligase activity.</text>
</comment>
<dbReference type="Gene3D" id="3.30.40.10">
    <property type="entry name" value="Zinc/RING finger domain, C3HC4 (zinc finger)"/>
    <property type="match status" value="1"/>
</dbReference>
<keyword evidence="7 11" id="KW-0833">Ubl conjugation pathway</keyword>
<accession>A0AA88X1H3</accession>
<evidence type="ECO:0000256" key="5">
    <source>
        <dbReference type="ARBA" id="ARBA00022723"/>
    </source>
</evidence>
<dbReference type="EMBL" id="JAVXUP010000104">
    <property type="protein sequence ID" value="KAK3038157.1"/>
    <property type="molecule type" value="Genomic_DNA"/>
</dbReference>
<keyword evidence="5 11" id="KW-0479">Metal-binding</keyword>
<evidence type="ECO:0000256" key="7">
    <source>
        <dbReference type="ARBA" id="ARBA00022786"/>
    </source>
</evidence>
<evidence type="ECO:0000256" key="3">
    <source>
        <dbReference type="ARBA" id="ARBA00004906"/>
    </source>
</evidence>
<dbReference type="AlphaFoldDB" id="A0AA88X1H3"/>
<evidence type="ECO:0000256" key="12">
    <source>
        <dbReference type="SAM" id="MobiDB-lite"/>
    </source>
</evidence>
<reference evidence="14" key="1">
    <citation type="submission" date="2022-12" db="EMBL/GenBank/DDBJ databases">
        <title>Draft genome assemblies for two species of Escallonia (Escalloniales).</title>
        <authorList>
            <person name="Chanderbali A."/>
            <person name="Dervinis C."/>
            <person name="Anghel I."/>
            <person name="Soltis D."/>
            <person name="Soltis P."/>
            <person name="Zapata F."/>
        </authorList>
    </citation>
    <scope>NUCLEOTIDE SEQUENCE</scope>
    <source>
        <strain evidence="14">UCBG64.0493</strain>
        <tissue evidence="14">Leaf</tissue>
    </source>
</reference>
<feature type="domain" description="RING-type" evidence="13">
    <location>
        <begin position="42"/>
        <end position="83"/>
    </location>
</feature>
<evidence type="ECO:0000313" key="15">
    <source>
        <dbReference type="Proteomes" id="UP001188597"/>
    </source>
</evidence>
<dbReference type="InterPro" id="IPR013083">
    <property type="entry name" value="Znf_RING/FYVE/PHD"/>
</dbReference>
<evidence type="ECO:0000313" key="14">
    <source>
        <dbReference type="EMBL" id="KAK3038157.1"/>
    </source>
</evidence>
<dbReference type="InterPro" id="IPR017907">
    <property type="entry name" value="Znf_RING_CS"/>
</dbReference>
<dbReference type="InterPro" id="IPR018957">
    <property type="entry name" value="Znf_C3HC4_RING-type"/>
</dbReference>
<keyword evidence="15" id="KW-1185">Reference proteome</keyword>
<gene>
    <name evidence="14" type="ORF">RJ639_029611</name>
</gene>
<dbReference type="PANTHER" id="PTHR12313">
    <property type="entry name" value="E3 UBIQUITIN-PROTEIN LIGASE RNF5-RELATED"/>
    <property type="match status" value="1"/>
</dbReference>
<evidence type="ECO:0000259" key="13">
    <source>
        <dbReference type="PROSITE" id="PS50089"/>
    </source>
</evidence>